<dbReference type="PANTHER" id="PTHR21248:SF12">
    <property type="entry name" value="CARDIOLIPIN SYNTHASE C"/>
    <property type="match status" value="1"/>
</dbReference>
<dbReference type="GO" id="GO:0032049">
    <property type="term" value="P:cardiolipin biosynthetic process"/>
    <property type="evidence" value="ECO:0007669"/>
    <property type="project" value="UniProtKB-ARBA"/>
</dbReference>
<dbReference type="PANTHER" id="PTHR21248">
    <property type="entry name" value="CARDIOLIPIN SYNTHASE"/>
    <property type="match status" value="1"/>
</dbReference>
<dbReference type="GO" id="GO:0030572">
    <property type="term" value="F:phosphatidyltransferase activity"/>
    <property type="evidence" value="ECO:0007669"/>
    <property type="project" value="UniProtKB-ARBA"/>
</dbReference>
<dbReference type="CDD" id="cd09111">
    <property type="entry name" value="PLDc_ymdC_like_1"/>
    <property type="match status" value="1"/>
</dbReference>
<gene>
    <name evidence="2" type="primary">ymdC</name>
    <name evidence="2" type="ORF">PMYSY11_1973</name>
</gene>
<dbReference type="GO" id="GO:0016787">
    <property type="term" value="F:hydrolase activity"/>
    <property type="evidence" value="ECO:0007669"/>
    <property type="project" value="UniProtKB-KW"/>
</dbReference>
<protein>
    <submittedName>
        <fullName evidence="2">Putative hydrolase</fullName>
    </submittedName>
</protein>
<accession>A0A653E2P1</accession>
<dbReference type="SUPFAM" id="SSF56024">
    <property type="entry name" value="Phospholipase D/nuclease"/>
    <property type="match status" value="2"/>
</dbReference>
<dbReference type="CDD" id="cd09113">
    <property type="entry name" value="PLDc_ymdC_like_2"/>
    <property type="match status" value="1"/>
</dbReference>
<feature type="domain" description="PLD phosphodiesterase" evidence="1">
    <location>
        <begin position="421"/>
        <end position="448"/>
    </location>
</feature>
<feature type="domain" description="PLD phosphodiesterase" evidence="1">
    <location>
        <begin position="181"/>
        <end position="208"/>
    </location>
</feature>
<dbReference type="AlphaFoldDB" id="A0A653E2P1"/>
<evidence type="ECO:0000259" key="1">
    <source>
        <dbReference type="PROSITE" id="PS50035"/>
    </source>
</evidence>
<dbReference type="PROSITE" id="PS50035">
    <property type="entry name" value="PLD"/>
    <property type="match status" value="2"/>
</dbReference>
<dbReference type="EMBL" id="LR215729">
    <property type="protein sequence ID" value="VEV97019.1"/>
    <property type="molecule type" value="Genomic_DNA"/>
</dbReference>
<dbReference type="InterPro" id="IPR001736">
    <property type="entry name" value="PLipase_D/transphosphatidylase"/>
</dbReference>
<dbReference type="Pfam" id="PF13091">
    <property type="entry name" value="PLDc_2"/>
    <property type="match status" value="2"/>
</dbReference>
<organism evidence="2">
    <name type="scientific">Pseudomonas marincola</name>
    <dbReference type="NCBI Taxonomy" id="437900"/>
    <lineage>
        <taxon>Bacteria</taxon>
        <taxon>Pseudomonadati</taxon>
        <taxon>Pseudomonadota</taxon>
        <taxon>Gammaproteobacteria</taxon>
        <taxon>Pseudomonadales</taxon>
        <taxon>Pseudomonadaceae</taxon>
        <taxon>Pseudomonas</taxon>
    </lineage>
</organism>
<dbReference type="Gene3D" id="3.30.870.10">
    <property type="entry name" value="Endonuclease Chain A"/>
    <property type="match status" value="2"/>
</dbReference>
<proteinExistence type="predicted"/>
<name>A0A653E2P1_9PSED</name>
<keyword evidence="2" id="KW-0378">Hydrolase</keyword>
<reference evidence="2" key="1">
    <citation type="submission" date="2019-02" db="EMBL/GenBank/DDBJ databases">
        <authorList>
            <consortium name="Genoscope - CEA"/>
            <person name="William W."/>
        </authorList>
    </citation>
    <scope>NUCLEOTIDE SEQUENCE [LARGE SCALE GENOMIC DNA]</scope>
    <source>
        <strain evidence="2">YSy11</strain>
    </source>
</reference>
<dbReference type="PROSITE" id="PS51257">
    <property type="entry name" value="PROKAR_LIPOPROTEIN"/>
    <property type="match status" value="1"/>
</dbReference>
<dbReference type="SMART" id="SM00155">
    <property type="entry name" value="PLDc"/>
    <property type="match status" value="2"/>
</dbReference>
<evidence type="ECO:0000313" key="2">
    <source>
        <dbReference type="EMBL" id="VEV97019.1"/>
    </source>
</evidence>
<dbReference type="RefSeq" id="WP_150548156.1">
    <property type="nucleotide sequence ID" value="NZ_JBALXC010000078.1"/>
</dbReference>
<sequence>MRAHTEPLNFCKSARLPAHWLAMLFALLTGGLAGCSSLPSLTTRPESMALGQDEAQNTRLGKALQPLVSSHPGESGIYPLDNPRDAFAARVLLANAAERTLDVQYYIWRGDTTGTLLMQALLDAAERGVRVRLLLDDNGTSGIDRELAALDSHANIEVRLFNPFRTRSAKWTGFITDFKRSNRRMHNKSFTADNRASIIGGRNVGDAYFGATDGVLFADLDVISVGPVVSDVSSSFDRYWASESAYAVNDFLPKADAAEREAIGAAATSIEHNSKANAYVTALKNLPFISKLLDGELELIWASTRMVSDDPAKGLGKAAPDGLLINRISNILVAPTHHVELVSPYFVPTKVGVDAFSELSQSGVKVRVLTNAFEATDVPAVHAGYAKSRKDLLNAGIEIYEVRRLAPTSKQAKGRNSFGSNGSSLHAKTFAVDGSRVFVGSFNFDPRSANLNTELGFVIDSPHLAQRMQVAFDRDLRQFAYQLKLDEQGNIIWLEQDADRQIIHTKEPGSSVWSRSMVGFLSILPIDWML</sequence>
<dbReference type="InterPro" id="IPR025202">
    <property type="entry name" value="PLD-like_dom"/>
</dbReference>